<proteinExistence type="predicted"/>
<organism evidence="1 2">
    <name type="scientific">Stylosanthes scabra</name>
    <dbReference type="NCBI Taxonomy" id="79078"/>
    <lineage>
        <taxon>Eukaryota</taxon>
        <taxon>Viridiplantae</taxon>
        <taxon>Streptophyta</taxon>
        <taxon>Embryophyta</taxon>
        <taxon>Tracheophyta</taxon>
        <taxon>Spermatophyta</taxon>
        <taxon>Magnoliopsida</taxon>
        <taxon>eudicotyledons</taxon>
        <taxon>Gunneridae</taxon>
        <taxon>Pentapetalae</taxon>
        <taxon>rosids</taxon>
        <taxon>fabids</taxon>
        <taxon>Fabales</taxon>
        <taxon>Fabaceae</taxon>
        <taxon>Papilionoideae</taxon>
        <taxon>50 kb inversion clade</taxon>
        <taxon>dalbergioids sensu lato</taxon>
        <taxon>Dalbergieae</taxon>
        <taxon>Pterocarpus clade</taxon>
        <taxon>Stylosanthes</taxon>
    </lineage>
</organism>
<protein>
    <submittedName>
        <fullName evidence="1">Uncharacterized protein</fullName>
    </submittedName>
</protein>
<reference evidence="1 2" key="1">
    <citation type="journal article" date="2023" name="Plants (Basel)">
        <title>Bridging the Gap: Combining Genomics and Transcriptomics Approaches to Understand Stylosanthes scabra, an Orphan Legume from the Brazilian Caatinga.</title>
        <authorList>
            <person name="Ferreira-Neto J.R.C."/>
            <person name="da Silva M.D."/>
            <person name="Binneck E."/>
            <person name="de Melo N.F."/>
            <person name="da Silva R.H."/>
            <person name="de Melo A.L.T.M."/>
            <person name="Pandolfi V."/>
            <person name="Bustamante F.O."/>
            <person name="Brasileiro-Vidal A.C."/>
            <person name="Benko-Iseppon A.M."/>
        </authorList>
    </citation>
    <scope>NUCLEOTIDE SEQUENCE [LARGE SCALE GENOMIC DNA]</scope>
    <source>
        <tissue evidence="1">Leaves</tissue>
    </source>
</reference>
<name>A0ABU6WQ83_9FABA</name>
<gene>
    <name evidence="1" type="ORF">PIB30_066748</name>
</gene>
<feature type="non-terminal residue" evidence="1">
    <location>
        <position position="1"/>
    </location>
</feature>
<dbReference type="EMBL" id="JASCZI010181928">
    <property type="protein sequence ID" value="MED6186440.1"/>
    <property type="molecule type" value="Genomic_DNA"/>
</dbReference>
<evidence type="ECO:0000313" key="2">
    <source>
        <dbReference type="Proteomes" id="UP001341840"/>
    </source>
</evidence>
<accession>A0ABU6WQ83</accession>
<evidence type="ECO:0000313" key="1">
    <source>
        <dbReference type="EMBL" id="MED6186440.1"/>
    </source>
</evidence>
<comment type="caution">
    <text evidence="1">The sequence shown here is derived from an EMBL/GenBank/DDBJ whole genome shotgun (WGS) entry which is preliminary data.</text>
</comment>
<keyword evidence="2" id="KW-1185">Reference proteome</keyword>
<dbReference type="Proteomes" id="UP001341840">
    <property type="component" value="Unassembled WGS sequence"/>
</dbReference>
<sequence length="147" mass="16699">IVLLGPLFLVGTIPTSPWYYLNDSVHLPISNASPFDKDFVGILYLSVCLRVFNRAKALLIPNYVVDSLNFQFANWVTLSVMRIDGFKLQDRQTIYLDGSLIVPWSRDQFPALGLVLAYLIRDRPRHVVPSGHGLFQRCQNSKKPLLP</sequence>